<comment type="similarity">
    <text evidence="2">Belongs to the OXA1/ALB3/YidC family.</text>
</comment>
<comment type="caution">
    <text evidence="7">The sequence shown here is derived from an EMBL/GenBank/DDBJ whole genome shotgun (WGS) entry which is preliminary data.</text>
</comment>
<dbReference type="GO" id="GO:0032979">
    <property type="term" value="P:protein insertion into mitochondrial inner membrane from matrix"/>
    <property type="evidence" value="ECO:0007669"/>
    <property type="project" value="TreeGrafter"/>
</dbReference>
<reference evidence="7 8" key="1">
    <citation type="submission" date="2017-11" db="EMBL/GenBank/DDBJ databases">
        <title>De novo assembly and phasing of dikaryotic genomes from two isolates of Puccinia coronata f. sp. avenae, the causal agent of oat crown rust.</title>
        <authorList>
            <person name="Miller M.E."/>
            <person name="Zhang Y."/>
            <person name="Omidvar V."/>
            <person name="Sperschneider J."/>
            <person name="Schwessinger B."/>
            <person name="Raley C."/>
            <person name="Palmer J.M."/>
            <person name="Garnica D."/>
            <person name="Upadhyaya N."/>
            <person name="Rathjen J."/>
            <person name="Taylor J.M."/>
            <person name="Park R.F."/>
            <person name="Dodds P.N."/>
            <person name="Hirsch C.D."/>
            <person name="Kianian S.F."/>
            <person name="Figueroa M."/>
        </authorList>
    </citation>
    <scope>NUCLEOTIDE SEQUENCE [LARGE SCALE GENOMIC DNA]</scope>
    <source>
        <strain evidence="7">12NC29</strain>
    </source>
</reference>
<protein>
    <submittedName>
        <fullName evidence="7">Uncharacterized protein</fullName>
    </submittedName>
</protein>
<feature type="region of interest" description="Disordered" evidence="6">
    <location>
        <begin position="382"/>
        <end position="407"/>
    </location>
</feature>
<keyword evidence="8" id="KW-1185">Reference proteome</keyword>
<keyword evidence="4" id="KW-1133">Transmembrane helix</keyword>
<dbReference type="OrthoDB" id="2436667at2759"/>
<dbReference type="EMBL" id="PGCJ01000051">
    <property type="protein sequence ID" value="PLW54094.1"/>
    <property type="molecule type" value="Genomic_DNA"/>
</dbReference>
<evidence type="ECO:0000256" key="6">
    <source>
        <dbReference type="SAM" id="MobiDB-lite"/>
    </source>
</evidence>
<keyword evidence="5" id="KW-0472">Membrane</keyword>
<evidence type="ECO:0000256" key="3">
    <source>
        <dbReference type="ARBA" id="ARBA00022692"/>
    </source>
</evidence>
<dbReference type="PANTHER" id="PTHR12428">
    <property type="entry name" value="OXA1"/>
    <property type="match status" value="1"/>
</dbReference>
<evidence type="ECO:0000256" key="5">
    <source>
        <dbReference type="ARBA" id="ARBA00023136"/>
    </source>
</evidence>
<dbReference type="Proteomes" id="UP000235388">
    <property type="component" value="Unassembled WGS sequence"/>
</dbReference>
<feature type="compositionally biased region" description="Low complexity" evidence="6">
    <location>
        <begin position="319"/>
        <end position="337"/>
    </location>
</feature>
<evidence type="ECO:0000313" key="8">
    <source>
        <dbReference type="Proteomes" id="UP000235388"/>
    </source>
</evidence>
<evidence type="ECO:0000313" key="7">
    <source>
        <dbReference type="EMBL" id="PLW54094.1"/>
    </source>
</evidence>
<dbReference type="PANTHER" id="PTHR12428:SF65">
    <property type="entry name" value="CYTOCHROME C OXIDASE ASSEMBLY PROTEIN COX18, MITOCHONDRIAL"/>
    <property type="match status" value="1"/>
</dbReference>
<dbReference type="InterPro" id="IPR001708">
    <property type="entry name" value="YidC/ALB3/OXA1/COX18"/>
</dbReference>
<evidence type="ECO:0000256" key="1">
    <source>
        <dbReference type="ARBA" id="ARBA00004141"/>
    </source>
</evidence>
<dbReference type="STRING" id="200324.A0A2N5VVT0"/>
<evidence type="ECO:0000256" key="2">
    <source>
        <dbReference type="ARBA" id="ARBA00009877"/>
    </source>
</evidence>
<evidence type="ECO:0000256" key="4">
    <source>
        <dbReference type="ARBA" id="ARBA00022989"/>
    </source>
</evidence>
<gene>
    <name evidence="7" type="ORF">PCANC_06384</name>
</gene>
<keyword evidence="3" id="KW-0812">Transmembrane</keyword>
<dbReference type="GO" id="GO:0032977">
    <property type="term" value="F:membrane insertase activity"/>
    <property type="evidence" value="ECO:0007669"/>
    <property type="project" value="InterPro"/>
</dbReference>
<dbReference type="GO" id="GO:0033617">
    <property type="term" value="P:mitochondrial respiratory chain complex IV assembly"/>
    <property type="evidence" value="ECO:0007669"/>
    <property type="project" value="TreeGrafter"/>
</dbReference>
<sequence>MHAVLRSSRPIPALTRTRPSGKTCLRTFAFSSSSASPDHAAIEHASSWITQLSDLLISQPLQPLSYTTTVVLATIAVRSTTTLPVSIWARLRINRFERVVLPNFKAFRTHLALRAKRSFLDPVQIPAYQAHLQAQLKRELDRLISANRCRPSVTILGSLGIHVPVIYGLTTVLRTACERVSSGSPLAIEPSPLLGASLLEPDLALALVCWAAFLANVELNASFRYLRRSASDSPRPITKNSSFISRGLSFWTPEKIRSASFLAGVGMMGISSSQPALVLIYWLTSNCFSILQSLCFIYLDHRHSLLKTGPNDPAIFQHQQSSLTNSPLSSSHSQTPLNHHPTHPPQHLLKVPSAHPKSQKPPSWANSTVHLASSATALPGSPLKRVSYMSQRSVTSGRGREPSPRIKTPGAEWLRLRTAGCMHPQVDRLNASFKFGPPLFTSPTHSHPPQPHSQPVCRGEHRRLIGISLKNPFGWTSLPSCSAFHPFLMSTLST</sequence>
<feature type="region of interest" description="Disordered" evidence="6">
    <location>
        <begin position="316"/>
        <end position="365"/>
    </location>
</feature>
<name>A0A2N5VVT0_9BASI</name>
<accession>A0A2N5VVT0</accession>
<comment type="subcellular location">
    <subcellularLocation>
        <location evidence="1">Membrane</location>
        <topology evidence="1">Multi-pass membrane protein</topology>
    </subcellularLocation>
</comment>
<organism evidence="7 8">
    <name type="scientific">Puccinia coronata f. sp. avenae</name>
    <dbReference type="NCBI Taxonomy" id="200324"/>
    <lineage>
        <taxon>Eukaryota</taxon>
        <taxon>Fungi</taxon>
        <taxon>Dikarya</taxon>
        <taxon>Basidiomycota</taxon>
        <taxon>Pucciniomycotina</taxon>
        <taxon>Pucciniomycetes</taxon>
        <taxon>Pucciniales</taxon>
        <taxon>Pucciniaceae</taxon>
        <taxon>Puccinia</taxon>
    </lineage>
</organism>
<dbReference type="GO" id="GO:0005743">
    <property type="term" value="C:mitochondrial inner membrane"/>
    <property type="evidence" value="ECO:0007669"/>
    <property type="project" value="TreeGrafter"/>
</dbReference>
<dbReference type="AlphaFoldDB" id="A0A2N5VVT0"/>
<proteinExistence type="inferred from homology"/>